<proteinExistence type="predicted"/>
<reference evidence="1 2" key="1">
    <citation type="journal article" date="2014" name="Am. J. Bot.">
        <title>Genome assembly and annotation for red clover (Trifolium pratense; Fabaceae).</title>
        <authorList>
            <person name="Istvanek J."/>
            <person name="Jaros M."/>
            <person name="Krenek A."/>
            <person name="Repkova J."/>
        </authorList>
    </citation>
    <scope>NUCLEOTIDE SEQUENCE [LARGE SCALE GENOMIC DNA]</scope>
    <source>
        <strain evidence="2">cv. Tatra</strain>
        <tissue evidence="1">Young leaves</tissue>
    </source>
</reference>
<protein>
    <submittedName>
        <fullName evidence="1">Proton-dependent oligopeptide transport family protein</fullName>
    </submittedName>
</protein>
<evidence type="ECO:0000313" key="2">
    <source>
        <dbReference type="Proteomes" id="UP000236291"/>
    </source>
</evidence>
<dbReference type="Proteomes" id="UP000236291">
    <property type="component" value="Unassembled WGS sequence"/>
</dbReference>
<organism evidence="1 2">
    <name type="scientific">Trifolium pratense</name>
    <name type="common">Red clover</name>
    <dbReference type="NCBI Taxonomy" id="57577"/>
    <lineage>
        <taxon>Eukaryota</taxon>
        <taxon>Viridiplantae</taxon>
        <taxon>Streptophyta</taxon>
        <taxon>Embryophyta</taxon>
        <taxon>Tracheophyta</taxon>
        <taxon>Spermatophyta</taxon>
        <taxon>Magnoliopsida</taxon>
        <taxon>eudicotyledons</taxon>
        <taxon>Gunneridae</taxon>
        <taxon>Pentapetalae</taxon>
        <taxon>rosids</taxon>
        <taxon>fabids</taxon>
        <taxon>Fabales</taxon>
        <taxon>Fabaceae</taxon>
        <taxon>Papilionoideae</taxon>
        <taxon>50 kb inversion clade</taxon>
        <taxon>NPAAA clade</taxon>
        <taxon>Hologalegina</taxon>
        <taxon>IRL clade</taxon>
        <taxon>Trifolieae</taxon>
        <taxon>Trifolium</taxon>
    </lineage>
</organism>
<comment type="caution">
    <text evidence="1">The sequence shown here is derived from an EMBL/GenBank/DDBJ whole genome shotgun (WGS) entry which is preliminary data.</text>
</comment>
<dbReference type="EMBL" id="ASHM01006952">
    <property type="protein sequence ID" value="PNY14554.1"/>
    <property type="molecule type" value="Genomic_DNA"/>
</dbReference>
<accession>A0A2K3PH24</accession>
<dbReference type="AlphaFoldDB" id="A0A2K3PH24"/>
<name>A0A2K3PH24_TRIPR</name>
<evidence type="ECO:0000313" key="1">
    <source>
        <dbReference type="EMBL" id="PNY14554.1"/>
    </source>
</evidence>
<sequence length="45" mass="5079">MEESNDVLLEDELGLVDGAVDYSGQPAVRSKSGYWKSAWFIIESW</sequence>
<gene>
    <name evidence="1" type="ORF">L195_g011237</name>
</gene>
<reference evidence="1 2" key="2">
    <citation type="journal article" date="2017" name="Front. Plant Sci.">
        <title>Gene Classification and Mining of Molecular Markers Useful in Red Clover (Trifolium pratense) Breeding.</title>
        <authorList>
            <person name="Istvanek J."/>
            <person name="Dluhosova J."/>
            <person name="Dluhos P."/>
            <person name="Patkova L."/>
            <person name="Nedelnik J."/>
            <person name="Repkova J."/>
        </authorList>
    </citation>
    <scope>NUCLEOTIDE SEQUENCE [LARGE SCALE GENOMIC DNA]</scope>
    <source>
        <strain evidence="2">cv. Tatra</strain>
        <tissue evidence="1">Young leaves</tissue>
    </source>
</reference>